<evidence type="ECO:0000313" key="1">
    <source>
        <dbReference type="EMBL" id="EDX74451.1"/>
    </source>
</evidence>
<keyword evidence="2" id="KW-1185">Reference proteome</keyword>
<accession>B4VUB3</accession>
<dbReference type="HOGENOM" id="CLU_159128_0_0_3"/>
<reference evidence="1 2" key="1">
    <citation type="submission" date="2008-07" db="EMBL/GenBank/DDBJ databases">
        <authorList>
            <person name="Tandeau de Marsac N."/>
            <person name="Ferriera S."/>
            <person name="Johnson J."/>
            <person name="Kravitz S."/>
            <person name="Beeson K."/>
            <person name="Sutton G."/>
            <person name="Rogers Y.-H."/>
            <person name="Friedman R."/>
            <person name="Frazier M."/>
            <person name="Venter J.C."/>
        </authorList>
    </citation>
    <scope>NUCLEOTIDE SEQUENCE [LARGE SCALE GENOMIC DNA]</scope>
    <source>
        <strain evidence="1 2">PCC 7420</strain>
    </source>
</reference>
<dbReference type="OrthoDB" id="9816185at2"/>
<dbReference type="eggNOG" id="COG1403">
    <property type="taxonomic scope" value="Bacteria"/>
</dbReference>
<dbReference type="RefSeq" id="WP_006102297.1">
    <property type="nucleotide sequence ID" value="NZ_DS989853.1"/>
</dbReference>
<name>B4VUB3_9CYAN</name>
<gene>
    <name evidence="1" type="ORF">MC7420_3975</name>
</gene>
<organism evidence="1 2">
    <name type="scientific">Coleofasciculus chthonoplastes PCC 7420</name>
    <dbReference type="NCBI Taxonomy" id="118168"/>
    <lineage>
        <taxon>Bacteria</taxon>
        <taxon>Bacillati</taxon>
        <taxon>Cyanobacteriota</taxon>
        <taxon>Cyanophyceae</taxon>
        <taxon>Coleofasciculales</taxon>
        <taxon>Coleofasciculaceae</taxon>
        <taxon>Coleofasciculus</taxon>
    </lineage>
</organism>
<sequence>MKDRRWLNRQKAWDIAERSLNNLKNNDTPFMGEQIVETAKTRGFLSVWMTVFAEDTDMLKRFIYSFEGTCQSCFNDQFQPIPRPGGAL</sequence>
<proteinExistence type="predicted"/>
<dbReference type="Proteomes" id="UP000003835">
    <property type="component" value="Unassembled WGS sequence"/>
</dbReference>
<evidence type="ECO:0000313" key="2">
    <source>
        <dbReference type="Proteomes" id="UP000003835"/>
    </source>
</evidence>
<dbReference type="EMBL" id="DS989853">
    <property type="protein sequence ID" value="EDX74451.1"/>
    <property type="molecule type" value="Genomic_DNA"/>
</dbReference>
<dbReference type="AlphaFoldDB" id="B4VUB3"/>
<protein>
    <submittedName>
        <fullName evidence="1">Uncharacterized protein</fullName>
    </submittedName>
</protein>
<dbReference type="STRING" id="118168.MC7420_3975"/>